<evidence type="ECO:0008006" key="2">
    <source>
        <dbReference type="Google" id="ProtNLM"/>
    </source>
</evidence>
<evidence type="ECO:0000313" key="1">
    <source>
        <dbReference type="EMBL" id="SVC16973.1"/>
    </source>
</evidence>
<protein>
    <recommendedName>
        <fullName evidence="2">DUF885 domain-containing protein</fullName>
    </recommendedName>
</protein>
<dbReference type="PANTHER" id="PTHR33361">
    <property type="entry name" value="GLR0591 PROTEIN"/>
    <property type="match status" value="1"/>
</dbReference>
<sequence length="338" mass="39029">MKLMAAFFLAGVVGAATASPSTDFQKHCTELLNRKGKVKGVQRLHTLFKAHWEYSMREFPESATWRGYPGQNDRWTDYSLESVNQRKDDTLRALKIVQSIDRAKLSVADQLNFDLFKRNLELERAGQEFPQHLLVISQMDGIQRSLASMLRMMPTRKVSDYEDILARLRGTEKLVEQTTDLLNVGLKMRVTPPKICLRDLADQVSKQITENPMASPLLRPFREIASTIPKDDQARLKREAIAAYHEKAAPAFRRFHEFLANRYVPNCRESIGCSDLPNGRKWYQERIHAMTTTKLTAREIHQIGLREVKRIRAQMEKIKKQSGFKGSLAEFFKYLRTD</sequence>
<accession>A0A382K0B8</accession>
<proteinExistence type="predicted"/>
<reference evidence="1" key="1">
    <citation type="submission" date="2018-05" db="EMBL/GenBank/DDBJ databases">
        <authorList>
            <person name="Lanie J.A."/>
            <person name="Ng W.-L."/>
            <person name="Kazmierczak K.M."/>
            <person name="Andrzejewski T.M."/>
            <person name="Davidsen T.M."/>
            <person name="Wayne K.J."/>
            <person name="Tettelin H."/>
            <person name="Glass J.I."/>
            <person name="Rusch D."/>
            <person name="Podicherti R."/>
            <person name="Tsui H.-C.T."/>
            <person name="Winkler M.E."/>
        </authorList>
    </citation>
    <scope>NUCLEOTIDE SEQUENCE</scope>
</reference>
<gene>
    <name evidence="1" type="ORF">METZ01_LOCUS269827</name>
</gene>
<dbReference type="PANTHER" id="PTHR33361:SF2">
    <property type="entry name" value="DUF885 DOMAIN-CONTAINING PROTEIN"/>
    <property type="match status" value="1"/>
</dbReference>
<organism evidence="1">
    <name type="scientific">marine metagenome</name>
    <dbReference type="NCBI Taxonomy" id="408172"/>
    <lineage>
        <taxon>unclassified sequences</taxon>
        <taxon>metagenomes</taxon>
        <taxon>ecological metagenomes</taxon>
    </lineage>
</organism>
<dbReference type="InterPro" id="IPR010281">
    <property type="entry name" value="DUF885"/>
</dbReference>
<name>A0A382K0B8_9ZZZZ</name>
<dbReference type="EMBL" id="UINC01077135">
    <property type="protein sequence ID" value="SVC16973.1"/>
    <property type="molecule type" value="Genomic_DNA"/>
</dbReference>
<dbReference type="AlphaFoldDB" id="A0A382K0B8"/>
<dbReference type="Pfam" id="PF05960">
    <property type="entry name" value="DUF885"/>
    <property type="match status" value="1"/>
</dbReference>
<feature type="non-terminal residue" evidence="1">
    <location>
        <position position="338"/>
    </location>
</feature>